<dbReference type="VEuPathDB" id="CryptoDB:Cvel_20654"/>
<comment type="similarity">
    <text evidence="1">Belongs to the acetyltransferase family.</text>
</comment>
<dbReference type="AlphaFoldDB" id="A0A0G4G7X5"/>
<dbReference type="PANTHER" id="PTHR10545">
    <property type="entry name" value="DIAMINE N-ACETYLTRANSFERASE"/>
    <property type="match status" value="1"/>
</dbReference>
<keyword evidence="2" id="KW-0808">Transferase</keyword>
<dbReference type="EMBL" id="CDMZ01000964">
    <property type="protein sequence ID" value="CEM24723.1"/>
    <property type="molecule type" value="Genomic_DNA"/>
</dbReference>
<dbReference type="CDD" id="cd04301">
    <property type="entry name" value="NAT_SF"/>
    <property type="match status" value="1"/>
</dbReference>
<name>A0A0G4G7X5_9ALVE</name>
<evidence type="ECO:0000256" key="1">
    <source>
        <dbReference type="ARBA" id="ARBA00008694"/>
    </source>
</evidence>
<evidence type="ECO:0000313" key="5">
    <source>
        <dbReference type="EMBL" id="CEM24723.1"/>
    </source>
</evidence>
<dbReference type="InterPro" id="IPR000182">
    <property type="entry name" value="GNAT_dom"/>
</dbReference>
<proteinExistence type="inferred from homology"/>
<dbReference type="InterPro" id="IPR051016">
    <property type="entry name" value="Diverse_Substrate_AcTransf"/>
</dbReference>
<evidence type="ECO:0000256" key="2">
    <source>
        <dbReference type="ARBA" id="ARBA00022679"/>
    </source>
</evidence>
<keyword evidence="3" id="KW-0012">Acyltransferase</keyword>
<dbReference type="GO" id="GO:0008080">
    <property type="term" value="F:N-acetyltransferase activity"/>
    <property type="evidence" value="ECO:0007669"/>
    <property type="project" value="UniProtKB-ARBA"/>
</dbReference>
<protein>
    <recommendedName>
        <fullName evidence="4">N-acetyltransferase domain-containing protein</fullName>
    </recommendedName>
</protein>
<dbReference type="PANTHER" id="PTHR10545:SF29">
    <property type="entry name" value="GH14572P-RELATED"/>
    <property type="match status" value="1"/>
</dbReference>
<dbReference type="SUPFAM" id="SSF55729">
    <property type="entry name" value="Acyl-CoA N-acyltransferases (Nat)"/>
    <property type="match status" value="1"/>
</dbReference>
<dbReference type="PROSITE" id="PS51186">
    <property type="entry name" value="GNAT"/>
    <property type="match status" value="1"/>
</dbReference>
<evidence type="ECO:0000259" key="4">
    <source>
        <dbReference type="PROSITE" id="PS51186"/>
    </source>
</evidence>
<dbReference type="Pfam" id="PF00583">
    <property type="entry name" value="Acetyltransf_1"/>
    <property type="match status" value="1"/>
</dbReference>
<dbReference type="FunFam" id="3.40.630.30:FF:000064">
    <property type="entry name" value="GNAT family acetyltransferase"/>
    <property type="match status" value="1"/>
</dbReference>
<organism evidence="5">
    <name type="scientific">Chromera velia CCMP2878</name>
    <dbReference type="NCBI Taxonomy" id="1169474"/>
    <lineage>
        <taxon>Eukaryota</taxon>
        <taxon>Sar</taxon>
        <taxon>Alveolata</taxon>
        <taxon>Colpodellida</taxon>
        <taxon>Chromeraceae</taxon>
        <taxon>Chromera</taxon>
    </lineage>
</organism>
<feature type="domain" description="N-acetyltransferase" evidence="4">
    <location>
        <begin position="23"/>
        <end position="172"/>
    </location>
</feature>
<dbReference type="Gene3D" id="3.40.630.30">
    <property type="match status" value="1"/>
</dbReference>
<accession>A0A0G4G7X5</accession>
<gene>
    <name evidence="5" type="ORF">Cvel_20654</name>
</gene>
<dbReference type="InterPro" id="IPR016181">
    <property type="entry name" value="Acyl_CoA_acyltransferase"/>
</dbReference>
<sequence length="180" mass="20030">MSGAGDVSAATATAAREHTGEGVALRLATADDVPVILQHIRGLAEYEKEPHEVEMTEETLRRDGFTEGETPLFYCLLAEADSAPAGFCLFYVAYSTWKGRYLYLEDLFVGPEYRKRGVGIKMVKAFARVGDLLQVKRLEWSALHWNEPALKFYEKIGASQMSDWVLLRLVNEGIPKLAGS</sequence>
<reference evidence="5" key="1">
    <citation type="submission" date="2014-11" db="EMBL/GenBank/DDBJ databases">
        <authorList>
            <person name="Otto D Thomas"/>
            <person name="Naeem Raeece"/>
        </authorList>
    </citation>
    <scope>NUCLEOTIDE SEQUENCE</scope>
</reference>
<evidence type="ECO:0000256" key="3">
    <source>
        <dbReference type="ARBA" id="ARBA00023315"/>
    </source>
</evidence>